<dbReference type="SUPFAM" id="SSF48452">
    <property type="entry name" value="TPR-like"/>
    <property type="match status" value="1"/>
</dbReference>
<protein>
    <submittedName>
        <fullName evidence="3">SusD family protein</fullName>
    </submittedName>
</protein>
<evidence type="ECO:0000313" key="4">
    <source>
        <dbReference type="Proteomes" id="UP000189956"/>
    </source>
</evidence>
<dbReference type="InterPro" id="IPR011990">
    <property type="entry name" value="TPR-like_helical_dom_sf"/>
</dbReference>
<accession>A0A1T4MZ49</accession>
<evidence type="ECO:0000259" key="2">
    <source>
        <dbReference type="Pfam" id="PF14322"/>
    </source>
</evidence>
<sequence>MLMKKIFFLMTVALSLSACQDFLSTNPDSSLEVKIDSEDKIAELLTGAYPDASYFAFLEARTDNVGERVNGVHSRLNEAMYFWEDYDHEDLDTPLNYWNACYTGIAQANKALELLATYPKTERVKALYGEAFLLRAYLHFMLVNIWSEPYGTAKSAVAPGIPYLTKPEKNALVQYKRGTVKEVYDNIEKDLKLGITLVSDKYYKHPKFHFNKKAAYAFASRFYLMKGEWQLVVDYANYVLGHDPGKILRPWIGYGRELGLNHVGLYRKYTDPAEPANLLLTSTESRIARNNPVEKYGVTYDSMVEVFNNKGIDGCDNFKKPNLAPLYLFNASNIPVADARYIAKFDELSVLGHDGTRPKGLYVTNVLLSTDEVLLNRMEAYAMLREYERSIDDLLLFIKTKFGDIPACTRADYTWTNSSNYETYTPFYGMTIKQLALVKIITDFRQKEFVHEGLRWFDLRRFYMPVKRQSKNPLYRPLLKEDPRKLLQIPIEAINNGLEPNPR</sequence>
<feature type="signal peptide" evidence="1">
    <location>
        <begin position="1"/>
        <end position="20"/>
    </location>
</feature>
<evidence type="ECO:0000313" key="3">
    <source>
        <dbReference type="EMBL" id="SJZ72126.1"/>
    </source>
</evidence>
<dbReference type="PROSITE" id="PS51257">
    <property type="entry name" value="PROKAR_LIPOPROTEIN"/>
    <property type="match status" value="1"/>
</dbReference>
<dbReference type="Pfam" id="PF14322">
    <property type="entry name" value="SusD-like_3"/>
    <property type="match status" value="1"/>
</dbReference>
<proteinExistence type="predicted"/>
<dbReference type="GO" id="GO:0009279">
    <property type="term" value="C:cell outer membrane"/>
    <property type="evidence" value="ECO:0007669"/>
    <property type="project" value="UniProtKB-SubCell"/>
</dbReference>
<feature type="chain" id="PRO_5013273065" evidence="1">
    <location>
        <begin position="21"/>
        <end position="503"/>
    </location>
</feature>
<reference evidence="3 4" key="1">
    <citation type="submission" date="2017-02" db="EMBL/GenBank/DDBJ databases">
        <authorList>
            <person name="Peterson S.W."/>
        </authorList>
    </citation>
    <scope>NUCLEOTIDE SEQUENCE [LARGE SCALE GENOMIC DNA]</scope>
    <source>
        <strain evidence="3 4">ATCC 700135</strain>
    </source>
</reference>
<feature type="domain" description="SusD-like N-terminal" evidence="2">
    <location>
        <begin position="21"/>
        <end position="224"/>
    </location>
</feature>
<dbReference type="EMBL" id="FUWL01000016">
    <property type="protein sequence ID" value="SJZ72126.1"/>
    <property type="molecule type" value="Genomic_DNA"/>
</dbReference>
<name>A0A1T4MZ49_PORCN</name>
<dbReference type="AlphaFoldDB" id="A0A1T4MZ49"/>
<organism evidence="3 4">
    <name type="scientific">Porphyromonas cangingivalis</name>
    <dbReference type="NCBI Taxonomy" id="36874"/>
    <lineage>
        <taxon>Bacteria</taxon>
        <taxon>Pseudomonadati</taxon>
        <taxon>Bacteroidota</taxon>
        <taxon>Bacteroidia</taxon>
        <taxon>Bacteroidales</taxon>
        <taxon>Porphyromonadaceae</taxon>
        <taxon>Porphyromonas</taxon>
    </lineage>
</organism>
<dbReference type="Proteomes" id="UP000189956">
    <property type="component" value="Unassembled WGS sequence"/>
</dbReference>
<dbReference type="InterPro" id="IPR033985">
    <property type="entry name" value="SusD-like_N"/>
</dbReference>
<keyword evidence="1" id="KW-0732">Signal</keyword>
<evidence type="ECO:0000256" key="1">
    <source>
        <dbReference type="SAM" id="SignalP"/>
    </source>
</evidence>
<dbReference type="Gene3D" id="1.25.40.390">
    <property type="match status" value="1"/>
</dbReference>
<gene>
    <name evidence="3" type="ORF">SAMN02745205_01725</name>
</gene>